<proteinExistence type="inferred from homology"/>
<dbReference type="SUPFAM" id="SSF56214">
    <property type="entry name" value="4'-phosphopantetheinyl transferase"/>
    <property type="match status" value="2"/>
</dbReference>
<dbReference type="InterPro" id="IPR037143">
    <property type="entry name" value="4-PPantetheinyl_Trfase_dom_sf"/>
</dbReference>
<evidence type="ECO:0000313" key="5">
    <source>
        <dbReference type="Proteomes" id="UP000076976"/>
    </source>
</evidence>
<keyword evidence="5" id="KW-1185">Reference proteome</keyword>
<evidence type="ECO:0000256" key="1">
    <source>
        <dbReference type="ARBA" id="ARBA00010990"/>
    </source>
</evidence>
<dbReference type="Gene3D" id="3.90.470.20">
    <property type="entry name" value="4'-phosphopantetheinyl transferase domain"/>
    <property type="match status" value="1"/>
</dbReference>
<dbReference type="GO" id="GO:0008897">
    <property type="term" value="F:holo-[acyl-carrier-protein] synthase activity"/>
    <property type="evidence" value="ECO:0007669"/>
    <property type="project" value="InterPro"/>
</dbReference>
<keyword evidence="2" id="KW-0808">Transferase</keyword>
<name>A0A176QA08_9MICO</name>
<feature type="domain" description="4'-phosphopantetheinyl transferase" evidence="3">
    <location>
        <begin position="107"/>
        <end position="173"/>
    </location>
</feature>
<dbReference type="RefSeq" id="WP_068277345.1">
    <property type="nucleotide sequence ID" value="NZ_LQZG01000004.1"/>
</dbReference>
<dbReference type="InterPro" id="IPR008278">
    <property type="entry name" value="4-PPantetheinyl_Trfase_dom"/>
</dbReference>
<reference evidence="4 5" key="1">
    <citation type="submission" date="2016-01" db="EMBL/GenBank/DDBJ databases">
        <title>Janibacter melonis strain CD11_4 genome sequencing and assembly.</title>
        <authorList>
            <person name="Nair G.R."/>
            <person name="Kaur G."/>
            <person name="Chander A.M."/>
            <person name="Mayilraj S."/>
        </authorList>
    </citation>
    <scope>NUCLEOTIDE SEQUENCE [LARGE SCALE GENOMIC DNA]</scope>
    <source>
        <strain evidence="4 5">CD11-4</strain>
    </source>
</reference>
<evidence type="ECO:0000313" key="4">
    <source>
        <dbReference type="EMBL" id="OAB86492.1"/>
    </source>
</evidence>
<evidence type="ECO:0000256" key="2">
    <source>
        <dbReference type="ARBA" id="ARBA00022679"/>
    </source>
</evidence>
<accession>A0A176QA08</accession>
<dbReference type="InterPro" id="IPR050559">
    <property type="entry name" value="P-Pant_transferase_sf"/>
</dbReference>
<dbReference type="PANTHER" id="PTHR12215:SF10">
    <property type="entry name" value="L-AMINOADIPATE-SEMIALDEHYDE DEHYDROGENASE-PHOSPHOPANTETHEINYL TRANSFERASE"/>
    <property type="match status" value="1"/>
</dbReference>
<gene>
    <name evidence="4" type="ORF">AWH69_14275</name>
</gene>
<dbReference type="PANTHER" id="PTHR12215">
    <property type="entry name" value="PHOSPHOPANTETHEINE TRANSFERASE"/>
    <property type="match status" value="1"/>
</dbReference>
<organism evidence="4 5">
    <name type="scientific">Janibacter melonis</name>
    <dbReference type="NCBI Taxonomy" id="262209"/>
    <lineage>
        <taxon>Bacteria</taxon>
        <taxon>Bacillati</taxon>
        <taxon>Actinomycetota</taxon>
        <taxon>Actinomycetes</taxon>
        <taxon>Micrococcales</taxon>
        <taxon>Intrasporangiaceae</taxon>
        <taxon>Janibacter</taxon>
    </lineage>
</organism>
<dbReference type="GO" id="GO:0019878">
    <property type="term" value="P:lysine biosynthetic process via aminoadipic acid"/>
    <property type="evidence" value="ECO:0007669"/>
    <property type="project" value="TreeGrafter"/>
</dbReference>
<dbReference type="AlphaFoldDB" id="A0A176QA08"/>
<sequence>MTPLVRWLPVAEVDPGWRSVLDDGERARLEAKSGPEEQARFVGAAALMRRVVGELAGCDPADVGLRRDCPDCDLPHGRPVPTGAAQGWHVSASHSGPHVLVAASARPVGVDVELVRSRPPSAALVARVVSPGEGEPADAEGFARLWAAKEAYLKALGTGLALPMSSVRVAEDRAVLLDGSAPEGRLERLDAPTGAVAWVCLT</sequence>
<evidence type="ECO:0000259" key="3">
    <source>
        <dbReference type="Pfam" id="PF01648"/>
    </source>
</evidence>
<comment type="caution">
    <text evidence="4">The sequence shown here is derived from an EMBL/GenBank/DDBJ whole genome shotgun (WGS) entry which is preliminary data.</text>
</comment>
<dbReference type="GO" id="GO:0005829">
    <property type="term" value="C:cytosol"/>
    <property type="evidence" value="ECO:0007669"/>
    <property type="project" value="TreeGrafter"/>
</dbReference>
<dbReference type="Proteomes" id="UP000076976">
    <property type="component" value="Unassembled WGS sequence"/>
</dbReference>
<dbReference type="Pfam" id="PF01648">
    <property type="entry name" value="ACPS"/>
    <property type="match status" value="1"/>
</dbReference>
<dbReference type="EMBL" id="LQZG01000004">
    <property type="protein sequence ID" value="OAB86492.1"/>
    <property type="molecule type" value="Genomic_DNA"/>
</dbReference>
<dbReference type="STRING" id="262209.AWH69_14275"/>
<protein>
    <recommendedName>
        <fullName evidence="3">4'-phosphopantetheinyl transferase domain-containing protein</fullName>
    </recommendedName>
</protein>
<dbReference type="GO" id="GO:0000287">
    <property type="term" value="F:magnesium ion binding"/>
    <property type="evidence" value="ECO:0007669"/>
    <property type="project" value="InterPro"/>
</dbReference>
<comment type="similarity">
    <text evidence="1">Belongs to the P-Pant transferase superfamily. Gsp/Sfp/HetI/AcpT family.</text>
</comment>